<proteinExistence type="predicted"/>
<dbReference type="Pfam" id="PF06283">
    <property type="entry name" value="ThuA"/>
    <property type="match status" value="1"/>
</dbReference>
<accession>A0A1A5YNZ4</accession>
<sequence>MSQSIHAIMLGNNEDAPWHPLNAIIEEMKTIVPAGCRLTASQDYHLLSALDTNNTCDLFISYTDCWDKPLSAQQRAGLLRYVAGGGKMLVLHNGISLQASSELLTLIGGKFTNHPPYQQLKYVVTEAGASHPIMDGIESFLLEEEPYQFELDDFVEKTIFMAYEFQGTAIPAGWERKYGLGTVVYLQPGHHAPSFQSPAYRKMIASAITYLSEINR</sequence>
<dbReference type="EMBL" id="LYPA01000038">
    <property type="protein sequence ID" value="OBR67332.1"/>
    <property type="molecule type" value="Genomic_DNA"/>
</dbReference>
<keyword evidence="3" id="KW-1185">Reference proteome</keyword>
<dbReference type="InterPro" id="IPR029062">
    <property type="entry name" value="Class_I_gatase-like"/>
</dbReference>
<feature type="domain" description="ThuA-like" evidence="1">
    <location>
        <begin position="35"/>
        <end position="210"/>
    </location>
</feature>
<name>A0A1A5YNZ4_9BACL</name>
<dbReference type="GO" id="GO:0016787">
    <property type="term" value="F:hydrolase activity"/>
    <property type="evidence" value="ECO:0007669"/>
    <property type="project" value="UniProtKB-KW"/>
</dbReference>
<evidence type="ECO:0000313" key="3">
    <source>
        <dbReference type="Proteomes" id="UP000092024"/>
    </source>
</evidence>
<keyword evidence="2" id="KW-0378">Hydrolase</keyword>
<comment type="caution">
    <text evidence="2">The sequence shown here is derived from an EMBL/GenBank/DDBJ whole genome shotgun (WGS) entry which is preliminary data.</text>
</comment>
<dbReference type="AlphaFoldDB" id="A0A1A5YNZ4"/>
<dbReference type="STRING" id="1844972.A7K91_19120"/>
<evidence type="ECO:0000259" key="1">
    <source>
        <dbReference type="Pfam" id="PF06283"/>
    </source>
</evidence>
<dbReference type="RefSeq" id="WP_068680655.1">
    <property type="nucleotide sequence ID" value="NZ_LYPA01000038.1"/>
</dbReference>
<dbReference type="Gene3D" id="3.40.50.880">
    <property type="match status" value="1"/>
</dbReference>
<evidence type="ECO:0000313" key="2">
    <source>
        <dbReference type="EMBL" id="OBR67332.1"/>
    </source>
</evidence>
<reference evidence="2 3" key="1">
    <citation type="submission" date="2016-05" db="EMBL/GenBank/DDBJ databases">
        <title>Paenibacillus oryzae. sp. nov., isolated from the rice root.</title>
        <authorList>
            <person name="Zhang J."/>
            <person name="Zhang X."/>
        </authorList>
    </citation>
    <scope>NUCLEOTIDE SEQUENCE [LARGE SCALE GENOMIC DNA]</scope>
    <source>
        <strain evidence="2 3">1DrF-4</strain>
    </source>
</reference>
<protein>
    <submittedName>
        <fullName evidence="2">Glycosyl hydrolase</fullName>
    </submittedName>
</protein>
<dbReference type="InterPro" id="IPR029010">
    <property type="entry name" value="ThuA-like"/>
</dbReference>
<dbReference type="SUPFAM" id="SSF52317">
    <property type="entry name" value="Class I glutamine amidotransferase-like"/>
    <property type="match status" value="1"/>
</dbReference>
<dbReference type="Proteomes" id="UP000092024">
    <property type="component" value="Unassembled WGS sequence"/>
</dbReference>
<gene>
    <name evidence="2" type="ORF">A7K91_19120</name>
</gene>
<dbReference type="OrthoDB" id="9816308at2"/>
<organism evidence="2 3">
    <name type="scientific">Paenibacillus oryzae</name>
    <dbReference type="NCBI Taxonomy" id="1844972"/>
    <lineage>
        <taxon>Bacteria</taxon>
        <taxon>Bacillati</taxon>
        <taxon>Bacillota</taxon>
        <taxon>Bacilli</taxon>
        <taxon>Bacillales</taxon>
        <taxon>Paenibacillaceae</taxon>
        <taxon>Paenibacillus</taxon>
    </lineage>
</organism>